<protein>
    <recommendedName>
        <fullName evidence="8">Ammonium transporter</fullName>
    </recommendedName>
</protein>
<feature type="transmembrane region" description="Helical" evidence="8">
    <location>
        <begin position="320"/>
        <end position="341"/>
    </location>
</feature>
<dbReference type="PANTHER" id="PTHR43029">
    <property type="entry name" value="AMMONIUM TRANSPORTER MEP2"/>
    <property type="match status" value="1"/>
</dbReference>
<dbReference type="NCBIfam" id="TIGR00836">
    <property type="entry name" value="amt"/>
    <property type="match status" value="1"/>
</dbReference>
<evidence type="ECO:0000256" key="1">
    <source>
        <dbReference type="ARBA" id="ARBA00004141"/>
    </source>
</evidence>
<feature type="transmembrane region" description="Helical" evidence="8">
    <location>
        <begin position="353"/>
        <end position="375"/>
    </location>
</feature>
<feature type="signal peptide" evidence="9">
    <location>
        <begin position="1"/>
        <end position="25"/>
    </location>
</feature>
<dbReference type="AlphaFoldDB" id="A0A3A8EUA7"/>
<evidence type="ECO:0000259" key="10">
    <source>
        <dbReference type="Pfam" id="PF00909"/>
    </source>
</evidence>
<dbReference type="Pfam" id="PF00909">
    <property type="entry name" value="Ammonium_transp"/>
    <property type="match status" value="1"/>
</dbReference>
<evidence type="ECO:0000256" key="7">
    <source>
        <dbReference type="ARBA" id="ARBA00023177"/>
    </source>
</evidence>
<dbReference type="PROSITE" id="PS01219">
    <property type="entry name" value="AMMONIUM_TRANSP"/>
    <property type="match status" value="1"/>
</dbReference>
<dbReference type="RefSeq" id="WP_120369947.1">
    <property type="nucleotide sequence ID" value="NZ_RAXU01000007.1"/>
</dbReference>
<name>A0A3A8EUA7_9GAMM</name>
<sequence>MKNNQLKYAVFMLLGMITSTQQVWAETAPYMTDMSTISAGNTAWMLTSTALVLLMTIPGIALFYAGMVRKKNVLATSLQSLIIVCVSTILWVVIGYSLAFTPNSPFIGGLDRMMLNGVDFNLVQQKLSVSHIAPSIPESVWIMFQLTFAIITPALITGAFAERMRFSAMLLFMVFWILLVYVPVAHWVWEPSGWLAQMGALDFAGGTVVHINAGAAGLVCAYMLGKRRGYGREPFIPNNLMYTFIGASLLWIGWFGFNAGSAGAADGRAGMAMLVTQIATAAGALTWCLVEYLARQKVTLLGACSGAVAGLVAITPASGFVGVSGALMIGLLAGVCCYWGATGLKRLLKADDSLDVFGIHGVGGIVGAILTGVFAQKTLSGVDASVAIQALGAVVTFIYSALISFVILFILDKIVGLRVNEEQEQLGLDLAQHGEHIP</sequence>
<comment type="subcellular location">
    <subcellularLocation>
        <location evidence="8">Cell membrane</location>
        <topology evidence="8">Multi-pass membrane protein</topology>
    </subcellularLocation>
    <subcellularLocation>
        <location evidence="1">Membrane</location>
        <topology evidence="1">Multi-pass membrane protein</topology>
    </subcellularLocation>
</comment>
<evidence type="ECO:0000313" key="12">
    <source>
        <dbReference type="Proteomes" id="UP000269001"/>
    </source>
</evidence>
<keyword evidence="6 8" id="KW-0472">Membrane</keyword>
<keyword evidence="3 8" id="KW-0813">Transport</keyword>
<proteinExistence type="inferred from homology"/>
<evidence type="ECO:0000256" key="6">
    <source>
        <dbReference type="ARBA" id="ARBA00023136"/>
    </source>
</evidence>
<evidence type="ECO:0000256" key="9">
    <source>
        <dbReference type="SAM" id="SignalP"/>
    </source>
</evidence>
<dbReference type="InterPro" id="IPR024041">
    <property type="entry name" value="NH4_transpt_AmtB-like_dom"/>
</dbReference>
<evidence type="ECO:0000256" key="2">
    <source>
        <dbReference type="ARBA" id="ARBA00005887"/>
    </source>
</evidence>
<dbReference type="GO" id="GO:0008519">
    <property type="term" value="F:ammonium channel activity"/>
    <property type="evidence" value="ECO:0007669"/>
    <property type="project" value="InterPro"/>
</dbReference>
<keyword evidence="5 8" id="KW-1133">Transmembrane helix</keyword>
<feature type="domain" description="Ammonium transporter AmtB-like" evidence="10">
    <location>
        <begin position="43"/>
        <end position="435"/>
    </location>
</feature>
<evidence type="ECO:0000256" key="4">
    <source>
        <dbReference type="ARBA" id="ARBA00022692"/>
    </source>
</evidence>
<comment type="similarity">
    <text evidence="2 8">Belongs to the ammonia transporter channel (TC 1.A.11.2) family.</text>
</comment>
<dbReference type="InterPro" id="IPR018047">
    <property type="entry name" value="Ammonium_transpt_CS"/>
</dbReference>
<dbReference type="InterPro" id="IPR029020">
    <property type="entry name" value="Ammonium/urea_transptr"/>
</dbReference>
<reference evidence="11 12" key="1">
    <citation type="submission" date="2018-09" db="EMBL/GenBank/DDBJ databases">
        <title>The draft genome of Acinetobacter spp. strains.</title>
        <authorList>
            <person name="Qin J."/>
            <person name="Feng Y."/>
            <person name="Zong Z."/>
        </authorList>
    </citation>
    <scope>NUCLEOTIDE SEQUENCE [LARGE SCALE GENOMIC DNA]</scope>
    <source>
        <strain evidence="11 12">WCHAc060096</strain>
    </source>
</reference>
<dbReference type="InterPro" id="IPR001905">
    <property type="entry name" value="Ammonium_transpt"/>
</dbReference>
<evidence type="ECO:0000256" key="3">
    <source>
        <dbReference type="ARBA" id="ARBA00022448"/>
    </source>
</evidence>
<feature type="chain" id="PRO_5017421946" description="Ammonium transporter" evidence="9">
    <location>
        <begin position="26"/>
        <end position="438"/>
    </location>
</feature>
<feature type="transmembrane region" description="Helical" evidence="8">
    <location>
        <begin position="236"/>
        <end position="257"/>
    </location>
</feature>
<keyword evidence="7 8" id="KW-0924">Ammonia transport</keyword>
<evidence type="ECO:0000256" key="8">
    <source>
        <dbReference type="RuleBase" id="RU362002"/>
    </source>
</evidence>
<feature type="transmembrane region" description="Helical" evidence="8">
    <location>
        <begin position="41"/>
        <end position="66"/>
    </location>
</feature>
<dbReference type="Gene3D" id="1.10.3430.10">
    <property type="entry name" value="Ammonium transporter AmtB like domains"/>
    <property type="match status" value="1"/>
</dbReference>
<dbReference type="PANTHER" id="PTHR43029:SF10">
    <property type="entry name" value="AMMONIUM TRANSPORTER MEP2"/>
    <property type="match status" value="1"/>
</dbReference>
<evidence type="ECO:0000256" key="5">
    <source>
        <dbReference type="ARBA" id="ARBA00022989"/>
    </source>
</evidence>
<comment type="caution">
    <text evidence="11">The sequence shown here is derived from an EMBL/GenBank/DDBJ whole genome shotgun (WGS) entry which is preliminary data.</text>
</comment>
<feature type="transmembrane region" description="Helical" evidence="8">
    <location>
        <begin position="297"/>
        <end position="314"/>
    </location>
</feature>
<feature type="transmembrane region" description="Helical" evidence="8">
    <location>
        <begin position="140"/>
        <end position="161"/>
    </location>
</feature>
<dbReference type="GO" id="GO:0005886">
    <property type="term" value="C:plasma membrane"/>
    <property type="evidence" value="ECO:0007669"/>
    <property type="project" value="UniProtKB-SubCell"/>
</dbReference>
<evidence type="ECO:0000313" key="11">
    <source>
        <dbReference type="EMBL" id="RKG34290.1"/>
    </source>
</evidence>
<keyword evidence="9" id="KW-0732">Signal</keyword>
<organism evidence="11 12">
    <name type="scientific">Acinetobacter guerrae</name>
    <dbReference type="NCBI Taxonomy" id="1843371"/>
    <lineage>
        <taxon>Bacteria</taxon>
        <taxon>Pseudomonadati</taxon>
        <taxon>Pseudomonadota</taxon>
        <taxon>Gammaproteobacteria</taxon>
        <taxon>Moraxellales</taxon>
        <taxon>Moraxellaceae</taxon>
        <taxon>Acinetobacter</taxon>
    </lineage>
</organism>
<dbReference type="EMBL" id="RAXU01000007">
    <property type="protein sequence ID" value="RKG34290.1"/>
    <property type="molecule type" value="Genomic_DNA"/>
</dbReference>
<accession>A0A3A8EUA7</accession>
<keyword evidence="12" id="KW-1185">Reference proteome</keyword>
<feature type="transmembrane region" description="Helical" evidence="8">
    <location>
        <begin position="201"/>
        <end position="224"/>
    </location>
</feature>
<feature type="transmembrane region" description="Helical" evidence="8">
    <location>
        <begin position="78"/>
        <end position="99"/>
    </location>
</feature>
<gene>
    <name evidence="11" type="ORF">D7V21_07090</name>
</gene>
<dbReference type="Proteomes" id="UP000269001">
    <property type="component" value="Unassembled WGS sequence"/>
</dbReference>
<feature type="transmembrane region" description="Helical" evidence="8">
    <location>
        <begin position="387"/>
        <end position="411"/>
    </location>
</feature>
<feature type="transmembrane region" description="Helical" evidence="8">
    <location>
        <begin position="269"/>
        <end position="290"/>
    </location>
</feature>
<dbReference type="SUPFAM" id="SSF111352">
    <property type="entry name" value="Ammonium transporter"/>
    <property type="match status" value="1"/>
</dbReference>
<feature type="transmembrane region" description="Helical" evidence="8">
    <location>
        <begin position="168"/>
        <end position="189"/>
    </location>
</feature>
<keyword evidence="4 8" id="KW-0812">Transmembrane</keyword>